<evidence type="ECO:0000256" key="1">
    <source>
        <dbReference type="SAM" id="MobiDB-lite"/>
    </source>
</evidence>
<dbReference type="EMBL" id="HG675003">
    <property type="protein sequence ID" value="CDJ40216.1"/>
    <property type="molecule type" value="Genomic_DNA"/>
</dbReference>
<proteinExistence type="predicted"/>
<dbReference type="RefSeq" id="XP_013230969.1">
    <property type="nucleotide sequence ID" value="XM_013375515.1"/>
</dbReference>
<dbReference type="VEuPathDB" id="ToxoDB:ETH_00043615"/>
<dbReference type="Proteomes" id="UP000030747">
    <property type="component" value="Unassembled WGS sequence"/>
</dbReference>
<evidence type="ECO:0000313" key="2">
    <source>
        <dbReference type="EMBL" id="CDJ40216.1"/>
    </source>
</evidence>
<sequence length="185" mass="19155">QHQQEEQRRHLQRNLMQQLQPPEGLHCGPAGRLALKQFFERAYVLSRAPLSVESCGPRDPRGSVAKRQQQQQQQQQQQLVPPLGRQGMPSNSSLGSGAAAAGAAQQEGSSGCGGGEEGAAAGDAPAATAATAATAAAAAAREPRARVPSHHRLPPLAANSRPCRPSCCSNCVAAAGFGISPKSNL</sequence>
<feature type="region of interest" description="Disordered" evidence="1">
    <location>
        <begin position="52"/>
        <end position="164"/>
    </location>
</feature>
<evidence type="ECO:0000313" key="3">
    <source>
        <dbReference type="Proteomes" id="UP000030747"/>
    </source>
</evidence>
<gene>
    <name evidence="2" type="ORF">ETH_00043615</name>
</gene>
<feature type="compositionally biased region" description="Low complexity" evidence="1">
    <location>
        <begin position="118"/>
        <end position="140"/>
    </location>
</feature>
<feature type="compositionally biased region" description="Low complexity" evidence="1">
    <location>
        <begin position="68"/>
        <end position="78"/>
    </location>
</feature>
<feature type="region of interest" description="Disordered" evidence="1">
    <location>
        <begin position="1"/>
        <end position="26"/>
    </location>
</feature>
<reference evidence="2" key="1">
    <citation type="submission" date="2013-10" db="EMBL/GenBank/DDBJ databases">
        <title>Genomic analysis of the causative agents of coccidiosis in chickens.</title>
        <authorList>
            <person name="Reid A.J."/>
            <person name="Blake D."/>
            <person name="Billington K."/>
            <person name="Browne H."/>
            <person name="Dunn M."/>
            <person name="Hung S."/>
            <person name="Kawahara F."/>
            <person name="Miranda-Saavedra D."/>
            <person name="Mourier T."/>
            <person name="Nagra H."/>
            <person name="Otto T.D."/>
            <person name="Rawlings N."/>
            <person name="Sanchez A."/>
            <person name="Sanders M."/>
            <person name="Subramaniam C."/>
            <person name="Tay Y."/>
            <person name="Dear P."/>
            <person name="Doerig C."/>
            <person name="Gruber A."/>
            <person name="Parkinson J."/>
            <person name="Shirley M."/>
            <person name="Wan K.L."/>
            <person name="Berriman M."/>
            <person name="Tomley F."/>
            <person name="Pain A."/>
        </authorList>
    </citation>
    <scope>NUCLEOTIDE SEQUENCE [LARGE SCALE GENOMIC DNA]</scope>
    <source>
        <strain evidence="2">Houghton</strain>
    </source>
</reference>
<dbReference type="VEuPathDB" id="ToxoDB:ETH2_1550700"/>
<name>U6KQH2_EIMTE</name>
<dbReference type="OrthoDB" id="349122at2759"/>
<protein>
    <submittedName>
        <fullName evidence="2">Uncharacterized protein</fullName>
    </submittedName>
</protein>
<feature type="non-terminal residue" evidence="2">
    <location>
        <position position="1"/>
    </location>
</feature>
<dbReference type="AlphaFoldDB" id="U6KQH2"/>
<dbReference type="GeneID" id="25257762"/>
<organism evidence="2 3">
    <name type="scientific">Eimeria tenella</name>
    <name type="common">Coccidian parasite</name>
    <dbReference type="NCBI Taxonomy" id="5802"/>
    <lineage>
        <taxon>Eukaryota</taxon>
        <taxon>Sar</taxon>
        <taxon>Alveolata</taxon>
        <taxon>Apicomplexa</taxon>
        <taxon>Conoidasida</taxon>
        <taxon>Coccidia</taxon>
        <taxon>Eucoccidiorida</taxon>
        <taxon>Eimeriorina</taxon>
        <taxon>Eimeriidae</taxon>
        <taxon>Eimeria</taxon>
    </lineage>
</organism>
<keyword evidence="3" id="KW-1185">Reference proteome</keyword>
<accession>U6KQH2</accession>
<feature type="compositionally biased region" description="Low complexity" evidence="1">
    <location>
        <begin position="95"/>
        <end position="109"/>
    </location>
</feature>
<reference evidence="2" key="2">
    <citation type="submission" date="2013-10" db="EMBL/GenBank/DDBJ databases">
        <authorList>
            <person name="Aslett M."/>
        </authorList>
    </citation>
    <scope>NUCLEOTIDE SEQUENCE [LARGE SCALE GENOMIC DNA]</scope>
    <source>
        <strain evidence="2">Houghton</strain>
    </source>
</reference>